<accession>A0A1I6K9N8</accession>
<keyword evidence="2" id="KW-1185">Reference proteome</keyword>
<evidence type="ECO:0000313" key="1">
    <source>
        <dbReference type="EMBL" id="SFR87907.1"/>
    </source>
</evidence>
<dbReference type="AlphaFoldDB" id="A0A1I6K9N8"/>
<dbReference type="OrthoDB" id="7388866at2"/>
<dbReference type="Proteomes" id="UP000198824">
    <property type="component" value="Unassembled WGS sequence"/>
</dbReference>
<dbReference type="STRING" id="1166337.SAMN05192580_1478"/>
<evidence type="ECO:0008006" key="3">
    <source>
        <dbReference type="Google" id="ProtNLM"/>
    </source>
</evidence>
<organism evidence="1 2">
    <name type="scientific">Sphingomonas jatrophae</name>
    <dbReference type="NCBI Taxonomy" id="1166337"/>
    <lineage>
        <taxon>Bacteria</taxon>
        <taxon>Pseudomonadati</taxon>
        <taxon>Pseudomonadota</taxon>
        <taxon>Alphaproteobacteria</taxon>
        <taxon>Sphingomonadales</taxon>
        <taxon>Sphingomonadaceae</taxon>
        <taxon>Sphingomonas</taxon>
    </lineage>
</organism>
<protein>
    <recommendedName>
        <fullName evidence="3">DUF429 domain-containing protein</fullName>
    </recommendedName>
</protein>
<dbReference type="RefSeq" id="WP_093313858.1">
    <property type="nucleotide sequence ID" value="NZ_FOZG01000001.1"/>
</dbReference>
<sequence length="300" mass="32090">MSAEPGVPAGRFTRFMGIDWSGAAVERPPGLAVAEAEAGRGPPHLIRQDRGWSREDVLARLRMAAETGEALLIGIDFSPALPFADRGAYFPGEAWSPPDARSLWALVDAICRGDAHLAATALPRHAAAHFRRQEGRTVLTGDAFEQPSGRLRVVEAETRRRRLGNATSGFNLIGAAQVGRASLTGMRLLHRLAGRVPIWPFDPVPPQGPLIVEVYSAIAAVAAGMVPGRTKLRDATALDGALAALGSAPAAPLPRYDDHSTDAMLIAAWLRRVHTSAALWRPALLDDTLARTEGWTFGLD</sequence>
<gene>
    <name evidence="1" type="ORF">SAMN05192580_1478</name>
</gene>
<proteinExistence type="predicted"/>
<dbReference type="EMBL" id="FOZG01000001">
    <property type="protein sequence ID" value="SFR87907.1"/>
    <property type="molecule type" value="Genomic_DNA"/>
</dbReference>
<name>A0A1I6K9N8_9SPHN</name>
<reference evidence="1 2" key="1">
    <citation type="submission" date="2016-10" db="EMBL/GenBank/DDBJ databases">
        <authorList>
            <person name="de Groot N.N."/>
        </authorList>
    </citation>
    <scope>NUCLEOTIDE SEQUENCE [LARGE SCALE GENOMIC DNA]</scope>
    <source>
        <strain evidence="1 2">S5-249</strain>
    </source>
</reference>
<evidence type="ECO:0000313" key="2">
    <source>
        <dbReference type="Proteomes" id="UP000198824"/>
    </source>
</evidence>